<organism evidence="5 6">
    <name type="scientific">Stella humosa</name>
    <dbReference type="NCBI Taxonomy" id="94"/>
    <lineage>
        <taxon>Bacteria</taxon>
        <taxon>Pseudomonadati</taxon>
        <taxon>Pseudomonadota</taxon>
        <taxon>Alphaproteobacteria</taxon>
        <taxon>Rhodospirillales</taxon>
        <taxon>Stellaceae</taxon>
        <taxon>Stella</taxon>
    </lineage>
</organism>
<comment type="similarity">
    <text evidence="1 3">Belongs to the DapA family.</text>
</comment>
<dbReference type="GO" id="GO:0008840">
    <property type="term" value="F:4-hydroxy-tetrahydrodipicolinate synthase activity"/>
    <property type="evidence" value="ECO:0007669"/>
    <property type="project" value="TreeGrafter"/>
</dbReference>
<gene>
    <name evidence="5" type="ORF">EDC65_0633</name>
</gene>
<evidence type="ECO:0000313" key="5">
    <source>
        <dbReference type="EMBL" id="ROQ01454.1"/>
    </source>
</evidence>
<dbReference type="InterPro" id="IPR002220">
    <property type="entry name" value="DapA-like"/>
</dbReference>
<proteinExistence type="inferred from homology"/>
<dbReference type="OrthoDB" id="7250010at2"/>
<evidence type="ECO:0000256" key="4">
    <source>
        <dbReference type="PIRSR" id="PIRSR001365-2"/>
    </source>
</evidence>
<protein>
    <submittedName>
        <fullName evidence="5">4-hydroxy-tetrahydrodipicolinate synthase</fullName>
    </submittedName>
</protein>
<name>A0A3N1M1Q9_9PROT</name>
<dbReference type="SUPFAM" id="SSF51569">
    <property type="entry name" value="Aldolase"/>
    <property type="match status" value="1"/>
</dbReference>
<dbReference type="RefSeq" id="WP_123688213.1">
    <property type="nucleotide sequence ID" value="NZ_AP019700.1"/>
</dbReference>
<dbReference type="Pfam" id="PF00701">
    <property type="entry name" value="DHDPS"/>
    <property type="match status" value="1"/>
</dbReference>
<dbReference type="PANTHER" id="PTHR12128:SF66">
    <property type="entry name" value="4-HYDROXY-2-OXOGLUTARATE ALDOLASE, MITOCHONDRIAL"/>
    <property type="match status" value="1"/>
</dbReference>
<evidence type="ECO:0000256" key="3">
    <source>
        <dbReference type="PIRNR" id="PIRNR001365"/>
    </source>
</evidence>
<dbReference type="PRINTS" id="PR00146">
    <property type="entry name" value="DHPICSNTHASE"/>
</dbReference>
<dbReference type="PANTHER" id="PTHR12128">
    <property type="entry name" value="DIHYDRODIPICOLINATE SYNTHASE"/>
    <property type="match status" value="1"/>
</dbReference>
<dbReference type="InterPro" id="IPR013785">
    <property type="entry name" value="Aldolase_TIM"/>
</dbReference>
<dbReference type="GO" id="GO:0005829">
    <property type="term" value="C:cytosol"/>
    <property type="evidence" value="ECO:0007669"/>
    <property type="project" value="TreeGrafter"/>
</dbReference>
<dbReference type="Proteomes" id="UP000278222">
    <property type="component" value="Unassembled WGS sequence"/>
</dbReference>
<reference evidence="5 6" key="1">
    <citation type="submission" date="2018-11" db="EMBL/GenBank/DDBJ databases">
        <title>Genomic Encyclopedia of Type Strains, Phase IV (KMG-IV): sequencing the most valuable type-strain genomes for metagenomic binning, comparative biology and taxonomic classification.</title>
        <authorList>
            <person name="Goeker M."/>
        </authorList>
    </citation>
    <scope>NUCLEOTIDE SEQUENCE [LARGE SCALE GENOMIC DNA]</scope>
    <source>
        <strain evidence="5 6">DSM 5900</strain>
    </source>
</reference>
<feature type="binding site" evidence="4">
    <location>
        <position position="218"/>
    </location>
    <ligand>
        <name>pyruvate</name>
        <dbReference type="ChEBI" id="CHEBI:15361"/>
    </ligand>
</feature>
<sequence length="319" mass="34479">MVALIDANARGVWIISATPFADNGDLDLESTDRMVDYYLGCGVDGLTILGIMGENTRLSQEESIRFTARVVKRVAGRVPVVVGVSAPGHRLAGDLTRAAMDLGAGGIMLSPPLGLRTEDQVIGYYDSFVGEIGQAVPIVLQDYPPASQVWMSVATINRVIADHSSIVVFKHEDCPGLRKLTRLRADEAAGLRRRVSVLTANGGLYLMQEMRRGADGCMTGFGVPEMLVEVCRLFHAGDVEAAEDLFDAYLPLVRHEQQPGFGLAVRKELLRRNGVIATARTRAPGPALDATDRAELDTLLARLARRLAEMGRTLPTAAQ</sequence>
<dbReference type="PIRSF" id="PIRSF001365">
    <property type="entry name" value="DHDPS"/>
    <property type="match status" value="1"/>
</dbReference>
<dbReference type="SMART" id="SM01130">
    <property type="entry name" value="DHDPS"/>
    <property type="match status" value="1"/>
</dbReference>
<keyword evidence="2 3" id="KW-0456">Lyase</keyword>
<keyword evidence="6" id="KW-1185">Reference proteome</keyword>
<evidence type="ECO:0000256" key="2">
    <source>
        <dbReference type="ARBA" id="ARBA00023239"/>
    </source>
</evidence>
<dbReference type="CDD" id="cd00408">
    <property type="entry name" value="DHDPS-like"/>
    <property type="match status" value="1"/>
</dbReference>
<dbReference type="AlphaFoldDB" id="A0A3N1M1Q9"/>
<evidence type="ECO:0000313" key="6">
    <source>
        <dbReference type="Proteomes" id="UP000278222"/>
    </source>
</evidence>
<comment type="caution">
    <text evidence="5">The sequence shown here is derived from an EMBL/GenBank/DDBJ whole genome shotgun (WGS) entry which is preliminary data.</text>
</comment>
<dbReference type="EMBL" id="RJKX01000011">
    <property type="protein sequence ID" value="ROQ01454.1"/>
    <property type="molecule type" value="Genomic_DNA"/>
</dbReference>
<accession>A0A3N1M1Q9</accession>
<evidence type="ECO:0000256" key="1">
    <source>
        <dbReference type="ARBA" id="ARBA00007592"/>
    </source>
</evidence>
<dbReference type="Gene3D" id="3.20.20.70">
    <property type="entry name" value="Aldolase class I"/>
    <property type="match status" value="1"/>
</dbReference>